<evidence type="ECO:0000313" key="2">
    <source>
        <dbReference type="EMBL" id="GHP01227.1"/>
    </source>
</evidence>
<dbReference type="GO" id="GO:0003676">
    <property type="term" value="F:nucleic acid binding"/>
    <property type="evidence" value="ECO:0007669"/>
    <property type="project" value="InterPro"/>
</dbReference>
<proteinExistence type="predicted"/>
<name>A0A8J3IY68_9CHLR</name>
<sequence length="72" mass="8503">MHLLFLPSHSPELQPAERLWPLSNEPLANRVFNSLDELQDVQAERCRWLQAHPEIIRGRTSFHWWPSSLDTT</sequence>
<accession>A0A8J3IY68</accession>
<gene>
    <name evidence="1" type="ORF">KSF_074490</name>
    <name evidence="2" type="ORF">KSF_112740</name>
</gene>
<dbReference type="EMBL" id="BNJK01000001">
    <property type="protein sequence ID" value="GHO97401.1"/>
    <property type="molecule type" value="Genomic_DNA"/>
</dbReference>
<dbReference type="Gene3D" id="3.30.420.10">
    <property type="entry name" value="Ribonuclease H-like superfamily/Ribonuclease H"/>
    <property type="match status" value="1"/>
</dbReference>
<protein>
    <recommendedName>
        <fullName evidence="4">Tc1-like transposase DDE domain-containing protein</fullName>
    </recommendedName>
</protein>
<keyword evidence="3" id="KW-1185">Reference proteome</keyword>
<dbReference type="AlphaFoldDB" id="A0A8J3IY68"/>
<dbReference type="Proteomes" id="UP000597444">
    <property type="component" value="Unassembled WGS sequence"/>
</dbReference>
<dbReference type="InterPro" id="IPR036397">
    <property type="entry name" value="RNaseH_sf"/>
</dbReference>
<dbReference type="EMBL" id="BNJK01000004">
    <property type="protein sequence ID" value="GHP01227.1"/>
    <property type="molecule type" value="Genomic_DNA"/>
</dbReference>
<evidence type="ECO:0008006" key="4">
    <source>
        <dbReference type="Google" id="ProtNLM"/>
    </source>
</evidence>
<organism evidence="1 3">
    <name type="scientific">Reticulibacter mediterranei</name>
    <dbReference type="NCBI Taxonomy" id="2778369"/>
    <lineage>
        <taxon>Bacteria</taxon>
        <taxon>Bacillati</taxon>
        <taxon>Chloroflexota</taxon>
        <taxon>Ktedonobacteria</taxon>
        <taxon>Ktedonobacterales</taxon>
        <taxon>Reticulibacteraceae</taxon>
        <taxon>Reticulibacter</taxon>
    </lineage>
</organism>
<comment type="caution">
    <text evidence="1">The sequence shown here is derived from an EMBL/GenBank/DDBJ whole genome shotgun (WGS) entry which is preliminary data.</text>
</comment>
<evidence type="ECO:0000313" key="1">
    <source>
        <dbReference type="EMBL" id="GHO97401.1"/>
    </source>
</evidence>
<evidence type="ECO:0000313" key="3">
    <source>
        <dbReference type="Proteomes" id="UP000597444"/>
    </source>
</evidence>
<reference evidence="1" key="1">
    <citation type="submission" date="2020-10" db="EMBL/GenBank/DDBJ databases">
        <title>Taxonomic study of unclassified bacteria belonging to the class Ktedonobacteria.</title>
        <authorList>
            <person name="Yabe S."/>
            <person name="Wang C.M."/>
            <person name="Zheng Y."/>
            <person name="Sakai Y."/>
            <person name="Cavaletti L."/>
            <person name="Monciardini P."/>
            <person name="Donadio S."/>
        </authorList>
    </citation>
    <scope>NUCLEOTIDE SEQUENCE</scope>
    <source>
        <strain evidence="1">ID150040</strain>
    </source>
</reference>